<name>A0ABU6VWY6_9FABA</name>
<accession>A0ABU6VWY6</accession>
<dbReference type="EMBL" id="JASCZI010152555">
    <property type="protein sequence ID" value="MED6176328.1"/>
    <property type="molecule type" value="Genomic_DNA"/>
</dbReference>
<protein>
    <submittedName>
        <fullName evidence="2">Uncharacterized protein</fullName>
    </submittedName>
</protein>
<feature type="region of interest" description="Disordered" evidence="1">
    <location>
        <begin position="115"/>
        <end position="152"/>
    </location>
</feature>
<evidence type="ECO:0000256" key="1">
    <source>
        <dbReference type="SAM" id="MobiDB-lite"/>
    </source>
</evidence>
<sequence length="210" mass="23024">MDKKPKKAQSSVDCAPVFSRWRARAPFLNMEVFVGGVPAQPRWCARATPFRNAQDKDIARLRGDGRTHLNEGYFGDFTFPGQGPSISQPLVPKDKDGLTLGLVPSVDARLSLVRRQERGASGGDSELRPSVTGVEEGNGELVSGVDSTSASFRSGVERATAARNGARVGHSDDDKLWSSVLEWETATTQARRQEGDEPTTRGWRQRQREV</sequence>
<evidence type="ECO:0000313" key="2">
    <source>
        <dbReference type="EMBL" id="MED6176328.1"/>
    </source>
</evidence>
<evidence type="ECO:0000313" key="3">
    <source>
        <dbReference type="Proteomes" id="UP001341840"/>
    </source>
</evidence>
<organism evidence="2 3">
    <name type="scientific">Stylosanthes scabra</name>
    <dbReference type="NCBI Taxonomy" id="79078"/>
    <lineage>
        <taxon>Eukaryota</taxon>
        <taxon>Viridiplantae</taxon>
        <taxon>Streptophyta</taxon>
        <taxon>Embryophyta</taxon>
        <taxon>Tracheophyta</taxon>
        <taxon>Spermatophyta</taxon>
        <taxon>Magnoliopsida</taxon>
        <taxon>eudicotyledons</taxon>
        <taxon>Gunneridae</taxon>
        <taxon>Pentapetalae</taxon>
        <taxon>rosids</taxon>
        <taxon>fabids</taxon>
        <taxon>Fabales</taxon>
        <taxon>Fabaceae</taxon>
        <taxon>Papilionoideae</taxon>
        <taxon>50 kb inversion clade</taxon>
        <taxon>dalbergioids sensu lato</taxon>
        <taxon>Dalbergieae</taxon>
        <taxon>Pterocarpus clade</taxon>
        <taxon>Stylosanthes</taxon>
    </lineage>
</organism>
<comment type="caution">
    <text evidence="2">The sequence shown here is derived from an EMBL/GenBank/DDBJ whole genome shotgun (WGS) entry which is preliminary data.</text>
</comment>
<feature type="region of interest" description="Disordered" evidence="1">
    <location>
        <begin position="187"/>
        <end position="210"/>
    </location>
</feature>
<proteinExistence type="predicted"/>
<gene>
    <name evidence="2" type="ORF">PIB30_087111</name>
</gene>
<reference evidence="2 3" key="1">
    <citation type="journal article" date="2023" name="Plants (Basel)">
        <title>Bridging the Gap: Combining Genomics and Transcriptomics Approaches to Understand Stylosanthes scabra, an Orphan Legume from the Brazilian Caatinga.</title>
        <authorList>
            <person name="Ferreira-Neto J.R.C."/>
            <person name="da Silva M.D."/>
            <person name="Binneck E."/>
            <person name="de Melo N.F."/>
            <person name="da Silva R.H."/>
            <person name="de Melo A.L.T.M."/>
            <person name="Pandolfi V."/>
            <person name="Bustamante F.O."/>
            <person name="Brasileiro-Vidal A.C."/>
            <person name="Benko-Iseppon A.M."/>
        </authorList>
    </citation>
    <scope>NUCLEOTIDE SEQUENCE [LARGE SCALE GENOMIC DNA]</scope>
    <source>
        <tissue evidence="2">Leaves</tissue>
    </source>
</reference>
<dbReference type="Proteomes" id="UP001341840">
    <property type="component" value="Unassembled WGS sequence"/>
</dbReference>
<keyword evidence="3" id="KW-1185">Reference proteome</keyword>